<keyword evidence="2" id="KW-1185">Reference proteome</keyword>
<dbReference type="Proteomes" id="UP001501231">
    <property type="component" value="Unassembled WGS sequence"/>
</dbReference>
<proteinExistence type="predicted"/>
<accession>A0ABN3JCZ7</accession>
<sequence>MAPAPTGGARFVNPADFVICLIASGHPPRQAEAVVADLPAWQHADPLDLDYYARTVATAWLHAFWNLTNPWAKAVLNAAQQWVMHRNARVP</sequence>
<gene>
    <name evidence="1" type="ORF">GCM10010191_45120</name>
</gene>
<evidence type="ECO:0000313" key="2">
    <source>
        <dbReference type="Proteomes" id="UP001501231"/>
    </source>
</evidence>
<reference evidence="1 2" key="1">
    <citation type="journal article" date="2019" name="Int. J. Syst. Evol. Microbiol.">
        <title>The Global Catalogue of Microorganisms (GCM) 10K type strain sequencing project: providing services to taxonomists for standard genome sequencing and annotation.</title>
        <authorList>
            <consortium name="The Broad Institute Genomics Platform"/>
            <consortium name="The Broad Institute Genome Sequencing Center for Infectious Disease"/>
            <person name="Wu L."/>
            <person name="Ma J."/>
        </authorList>
    </citation>
    <scope>NUCLEOTIDE SEQUENCE [LARGE SCALE GENOMIC DNA]</scope>
    <source>
        <strain evidence="1 2">JCM 3325</strain>
    </source>
</reference>
<comment type="caution">
    <text evidence="1">The sequence shown here is derived from an EMBL/GenBank/DDBJ whole genome shotgun (WGS) entry which is preliminary data.</text>
</comment>
<name>A0ABN3JCZ7_9ACTN</name>
<dbReference type="EMBL" id="BAAARW010000016">
    <property type="protein sequence ID" value="GAA2427203.1"/>
    <property type="molecule type" value="Genomic_DNA"/>
</dbReference>
<protein>
    <submittedName>
        <fullName evidence="1">Uncharacterized protein</fullName>
    </submittedName>
</protein>
<organism evidence="1 2">
    <name type="scientific">Actinomadura vinacea</name>
    <dbReference type="NCBI Taxonomy" id="115336"/>
    <lineage>
        <taxon>Bacteria</taxon>
        <taxon>Bacillati</taxon>
        <taxon>Actinomycetota</taxon>
        <taxon>Actinomycetes</taxon>
        <taxon>Streptosporangiales</taxon>
        <taxon>Thermomonosporaceae</taxon>
        <taxon>Actinomadura</taxon>
    </lineage>
</organism>
<dbReference type="RefSeq" id="WP_344591368.1">
    <property type="nucleotide sequence ID" value="NZ_BAAARW010000016.1"/>
</dbReference>
<evidence type="ECO:0000313" key="1">
    <source>
        <dbReference type="EMBL" id="GAA2427203.1"/>
    </source>
</evidence>